<dbReference type="AlphaFoldDB" id="A0A1M6KMR1"/>
<dbReference type="Proteomes" id="UP000184529">
    <property type="component" value="Unassembled WGS sequence"/>
</dbReference>
<keyword evidence="2" id="KW-1185">Reference proteome</keyword>
<gene>
    <name evidence="1" type="ORF">SAMN02745219_02925</name>
</gene>
<dbReference type="EMBL" id="FQZM01000043">
    <property type="protein sequence ID" value="SHJ60144.1"/>
    <property type="molecule type" value="Genomic_DNA"/>
</dbReference>
<accession>A0A1M6KMR1</accession>
<evidence type="ECO:0000313" key="2">
    <source>
        <dbReference type="Proteomes" id="UP000184529"/>
    </source>
</evidence>
<dbReference type="Gene3D" id="3.90.1690.10">
    <property type="entry name" value="phage-related protein like domain"/>
    <property type="match status" value="1"/>
</dbReference>
<dbReference type="RefSeq" id="WP_242656346.1">
    <property type="nucleotide sequence ID" value="NZ_FQZM01000043.1"/>
</dbReference>
<evidence type="ECO:0000313" key="1">
    <source>
        <dbReference type="EMBL" id="SHJ60144.1"/>
    </source>
</evidence>
<reference evidence="2" key="1">
    <citation type="submission" date="2016-11" db="EMBL/GenBank/DDBJ databases">
        <authorList>
            <person name="Varghese N."/>
            <person name="Submissions S."/>
        </authorList>
    </citation>
    <scope>NUCLEOTIDE SEQUENCE [LARGE SCALE GENOMIC DNA]</scope>
    <source>
        <strain evidence="2">DSM 16057</strain>
    </source>
</reference>
<proteinExistence type="predicted"/>
<dbReference type="InterPro" id="IPR005564">
    <property type="entry name" value="Major_capsid_GpE"/>
</dbReference>
<dbReference type="STRING" id="1121432.SAMN02745219_02925"/>
<organism evidence="1 2">
    <name type="scientific">Desulfofundulus thermosubterraneus DSM 16057</name>
    <dbReference type="NCBI Taxonomy" id="1121432"/>
    <lineage>
        <taxon>Bacteria</taxon>
        <taxon>Bacillati</taxon>
        <taxon>Bacillota</taxon>
        <taxon>Clostridia</taxon>
        <taxon>Eubacteriales</taxon>
        <taxon>Peptococcaceae</taxon>
        <taxon>Desulfofundulus</taxon>
    </lineage>
</organism>
<name>A0A1M6KMR1_9FIRM</name>
<dbReference type="InterPro" id="IPR053738">
    <property type="entry name" value="Lambda_capsid_assembly"/>
</dbReference>
<dbReference type="Pfam" id="PF03864">
    <property type="entry name" value="Phage_cap_E"/>
    <property type="match status" value="1"/>
</dbReference>
<protein>
    <submittedName>
        <fullName evidence="1">Phage major capsid protein E</fullName>
    </submittedName>
</protein>
<sequence length="454" mass="48143">MPTDIAALGGTVLTELARTFENFQTKAGQFFPSRNLPVKTVTVERVYGGAGIAPVVDPKKPDTFADRRQVVSESHNPIYSRESFTVDSDTLNNLRQPGTLNERYGKQYIADEIKRLVARNDLLFDFLRYQMLLGGIDYTDPRTNVHTVVSAGIPADHMIPLNSLAATWTDTANAKPIDDLEMVKLKIRTNGKVDPTHILMNSVIRSSLSRNAQVIARGESARDTGFVVYQGGELVRIAGLEVVAEDAVYEALAPATVPTATVQITDTTIAAGDDIALVIGGVSSGLYTAVDGDTKEKVAIHLNNFINGNPAMPVTATVSGDTITLTPKNPLSDQSITITKSGIIDATIAGSPLIITGGGLVRTITKMIPDDKVVVVCKEAAGEPVGRTDFVIGEHPAGPARDLVPVGRHGTPESAGGAGAGWPGRDALPVAPGLGGRGNNQVRGYSGCMLRRSR</sequence>